<keyword evidence="6" id="KW-0812">Transmembrane</keyword>
<feature type="region of interest" description="Disordered" evidence="10">
    <location>
        <begin position="167"/>
        <end position="188"/>
    </location>
</feature>
<comment type="similarity">
    <text evidence="2">Belongs to the TonB family.</text>
</comment>
<feature type="compositionally biased region" description="Basic and acidic residues" evidence="10">
    <location>
        <begin position="225"/>
        <end position="238"/>
    </location>
</feature>
<organism evidence="13 14">
    <name type="scientific">Roseibium porphyridii</name>
    <dbReference type="NCBI Taxonomy" id="2866279"/>
    <lineage>
        <taxon>Bacteria</taxon>
        <taxon>Pseudomonadati</taxon>
        <taxon>Pseudomonadota</taxon>
        <taxon>Alphaproteobacteria</taxon>
        <taxon>Hyphomicrobiales</taxon>
        <taxon>Stappiaceae</taxon>
        <taxon>Roseibium</taxon>
    </lineage>
</organism>
<evidence type="ECO:0000256" key="9">
    <source>
        <dbReference type="ARBA" id="ARBA00023136"/>
    </source>
</evidence>
<comment type="subcellular location">
    <subcellularLocation>
        <location evidence="1">Cell inner membrane</location>
        <topology evidence="1">Single-pass membrane protein</topology>
        <orientation evidence="1">Periplasmic side</orientation>
    </subcellularLocation>
</comment>
<protein>
    <submittedName>
        <fullName evidence="13">TonB family protein</fullName>
    </submittedName>
</protein>
<accession>A0ABY8F6G8</accession>
<evidence type="ECO:0000256" key="11">
    <source>
        <dbReference type="SAM" id="SignalP"/>
    </source>
</evidence>
<sequence length="366" mass="38056">MKSIHRLFFVAVLLSLAIHVIAAALTMTDAPALKHSGGGAVQHAVLGEAAFNTIVSGSVEQLATTVPVDAIATRKAIKSAISAASNVEAITSSKSETATPVKPSLVATVIPRRQTTVRLPTAQTNALAVTSRALAPEKIARTVGSKAQTPEKNITQVPLIASAPSATLKPSHAQPTPVLPNAANTESVTAKPVPANELAAIEAENAPTAEPAETTPSPRIKPKPPVREVDEAVPEKRTKQARKPQSASRNGASGTSSRTAQKGGSQRKSKAKSAGNADATNYPAKVHRKLLRSVRAPRGGKRTQSDAVVRFTVRKNGSVTGIRLAKSSGSKPFDSAVVKAVQRAAPFPPIPGSRASWSFTLPVAMR</sequence>
<dbReference type="NCBIfam" id="TIGR01352">
    <property type="entry name" value="tonB_Cterm"/>
    <property type="match status" value="1"/>
</dbReference>
<proteinExistence type="inferred from homology"/>
<keyword evidence="3" id="KW-0813">Transport</keyword>
<evidence type="ECO:0000256" key="3">
    <source>
        <dbReference type="ARBA" id="ARBA00022448"/>
    </source>
</evidence>
<reference evidence="13 14" key="1">
    <citation type="submission" date="2023-03" db="EMBL/GenBank/DDBJ databases">
        <title>Roseibium porphyridii sp. nov. and Roseibium rhodosorbium sp. nov. isolated from marine algae, Porphyridium cruentum and Rhodosorus marinus, respectively.</title>
        <authorList>
            <person name="Lee M.W."/>
            <person name="Choi B.J."/>
            <person name="Lee J.K."/>
            <person name="Choi D.G."/>
            <person name="Baek J.H."/>
            <person name="Bayburt H."/>
            <person name="Kim J.M."/>
            <person name="Han D.M."/>
            <person name="Kim K.H."/>
            <person name="Jeon C.O."/>
        </authorList>
    </citation>
    <scope>NUCLEOTIDE SEQUENCE [LARGE SCALE GENOMIC DNA]</scope>
    <source>
        <strain evidence="13 14">KMA01</strain>
    </source>
</reference>
<evidence type="ECO:0000256" key="5">
    <source>
        <dbReference type="ARBA" id="ARBA00022519"/>
    </source>
</evidence>
<dbReference type="Pfam" id="PF13103">
    <property type="entry name" value="TonB_2"/>
    <property type="match status" value="1"/>
</dbReference>
<feature type="chain" id="PRO_5047116418" evidence="11">
    <location>
        <begin position="23"/>
        <end position="366"/>
    </location>
</feature>
<dbReference type="PROSITE" id="PS52015">
    <property type="entry name" value="TONB_CTD"/>
    <property type="match status" value="1"/>
</dbReference>
<dbReference type="InterPro" id="IPR051045">
    <property type="entry name" value="TonB-dependent_transducer"/>
</dbReference>
<evidence type="ECO:0000256" key="10">
    <source>
        <dbReference type="SAM" id="MobiDB-lite"/>
    </source>
</evidence>
<evidence type="ECO:0000256" key="4">
    <source>
        <dbReference type="ARBA" id="ARBA00022475"/>
    </source>
</evidence>
<evidence type="ECO:0000256" key="7">
    <source>
        <dbReference type="ARBA" id="ARBA00022927"/>
    </source>
</evidence>
<feature type="region of interest" description="Disordered" evidence="10">
    <location>
        <begin position="203"/>
        <end position="284"/>
    </location>
</feature>
<dbReference type="Gene3D" id="3.30.1150.10">
    <property type="match status" value="1"/>
</dbReference>
<evidence type="ECO:0000259" key="12">
    <source>
        <dbReference type="PROSITE" id="PS52015"/>
    </source>
</evidence>
<evidence type="ECO:0000313" key="14">
    <source>
        <dbReference type="Proteomes" id="UP001209803"/>
    </source>
</evidence>
<dbReference type="EMBL" id="CP120863">
    <property type="protein sequence ID" value="WFE91004.1"/>
    <property type="molecule type" value="Genomic_DNA"/>
</dbReference>
<keyword evidence="14" id="KW-1185">Reference proteome</keyword>
<keyword evidence="8" id="KW-1133">Transmembrane helix</keyword>
<keyword evidence="7" id="KW-0653">Protein transport</keyword>
<evidence type="ECO:0000256" key="2">
    <source>
        <dbReference type="ARBA" id="ARBA00006555"/>
    </source>
</evidence>
<gene>
    <name evidence="13" type="ORF">K1718_06545</name>
</gene>
<feature type="compositionally biased region" description="Polar residues" evidence="10">
    <location>
        <begin position="243"/>
        <end position="264"/>
    </location>
</feature>
<dbReference type="PANTHER" id="PTHR33446">
    <property type="entry name" value="PROTEIN TONB-RELATED"/>
    <property type="match status" value="1"/>
</dbReference>
<dbReference type="Proteomes" id="UP001209803">
    <property type="component" value="Chromosome"/>
</dbReference>
<keyword evidence="5" id="KW-0997">Cell inner membrane</keyword>
<dbReference type="RefSeq" id="WP_265683204.1">
    <property type="nucleotide sequence ID" value="NZ_CP120863.1"/>
</dbReference>
<evidence type="ECO:0000256" key="6">
    <source>
        <dbReference type="ARBA" id="ARBA00022692"/>
    </source>
</evidence>
<feature type="signal peptide" evidence="11">
    <location>
        <begin position="1"/>
        <end position="22"/>
    </location>
</feature>
<keyword evidence="11" id="KW-0732">Signal</keyword>
<feature type="compositionally biased region" description="Low complexity" evidence="10">
    <location>
        <begin position="203"/>
        <end position="216"/>
    </location>
</feature>
<keyword evidence="4" id="KW-1003">Cell membrane</keyword>
<evidence type="ECO:0000256" key="1">
    <source>
        <dbReference type="ARBA" id="ARBA00004383"/>
    </source>
</evidence>
<name>A0ABY8F6G8_9HYPH</name>
<evidence type="ECO:0000256" key="8">
    <source>
        <dbReference type="ARBA" id="ARBA00022989"/>
    </source>
</evidence>
<evidence type="ECO:0000313" key="13">
    <source>
        <dbReference type="EMBL" id="WFE91004.1"/>
    </source>
</evidence>
<keyword evidence="9" id="KW-0472">Membrane</keyword>
<feature type="domain" description="TonB C-terminal" evidence="12">
    <location>
        <begin position="279"/>
        <end position="366"/>
    </location>
</feature>
<dbReference type="SUPFAM" id="SSF74653">
    <property type="entry name" value="TolA/TonB C-terminal domain"/>
    <property type="match status" value="1"/>
</dbReference>
<dbReference type="InterPro" id="IPR037682">
    <property type="entry name" value="TonB_C"/>
</dbReference>
<dbReference type="InterPro" id="IPR006260">
    <property type="entry name" value="TonB/TolA_C"/>
</dbReference>